<reference evidence="7 8" key="1">
    <citation type="submission" date="2024-02" db="EMBL/GenBank/DDBJ databases">
        <title>High-quality chromosome-scale genome assembly of Pensacola bahiagrass (Paspalum notatum Flugge var. saurae).</title>
        <authorList>
            <person name="Vega J.M."/>
            <person name="Podio M."/>
            <person name="Orjuela J."/>
            <person name="Siena L.A."/>
            <person name="Pessino S.C."/>
            <person name="Combes M.C."/>
            <person name="Mariac C."/>
            <person name="Albertini E."/>
            <person name="Pupilli F."/>
            <person name="Ortiz J.P.A."/>
            <person name="Leblanc O."/>
        </authorList>
    </citation>
    <scope>NUCLEOTIDE SEQUENCE [LARGE SCALE GENOMIC DNA]</scope>
    <source>
        <strain evidence="7">R1</strain>
        <tissue evidence="7">Leaf</tissue>
    </source>
</reference>
<comment type="similarity">
    <text evidence="3">Belongs to the GST superfamily. Tau family.</text>
</comment>
<evidence type="ECO:0000313" key="7">
    <source>
        <dbReference type="EMBL" id="WVZ57435.1"/>
    </source>
</evidence>
<dbReference type="GO" id="GO:0009407">
    <property type="term" value="P:toxin catabolic process"/>
    <property type="evidence" value="ECO:0007669"/>
    <property type="project" value="UniProtKB-ARBA"/>
</dbReference>
<gene>
    <name evidence="7" type="ORF">U9M48_007820</name>
</gene>
<dbReference type="SFLD" id="SFLDG01152">
    <property type="entry name" value="Main.3:_Omega-_and_Tau-like"/>
    <property type="match status" value="2"/>
</dbReference>
<dbReference type="Gene3D" id="1.20.1050.10">
    <property type="match status" value="2"/>
</dbReference>
<dbReference type="Gene3D" id="3.40.30.10">
    <property type="entry name" value="Glutaredoxin"/>
    <property type="match status" value="2"/>
</dbReference>
<dbReference type="SFLD" id="SFLDG00358">
    <property type="entry name" value="Main_(cytGST)"/>
    <property type="match status" value="2"/>
</dbReference>
<dbReference type="CDD" id="cd03185">
    <property type="entry name" value="GST_C_Tau"/>
    <property type="match status" value="2"/>
</dbReference>
<dbReference type="InterPro" id="IPR045073">
    <property type="entry name" value="Omega/Tau-like"/>
</dbReference>
<protein>
    <recommendedName>
        <fullName evidence="1">glutathione transferase</fullName>
        <ecNumber evidence="1">2.5.1.18</ecNumber>
    </recommendedName>
</protein>
<dbReference type="PROSITE" id="PS50405">
    <property type="entry name" value="GST_CTER"/>
    <property type="match status" value="2"/>
</dbReference>
<dbReference type="Proteomes" id="UP001341281">
    <property type="component" value="Chromosome 02"/>
</dbReference>
<dbReference type="AlphaFoldDB" id="A0AAQ3SMV1"/>
<dbReference type="GO" id="GO:0006749">
    <property type="term" value="P:glutathione metabolic process"/>
    <property type="evidence" value="ECO:0007669"/>
    <property type="project" value="InterPro"/>
</dbReference>
<dbReference type="FunFam" id="1.20.1050.10:FF:000016">
    <property type="entry name" value="Glutathione S-transferase U9"/>
    <property type="match status" value="2"/>
</dbReference>
<feature type="domain" description="GST N-terminal" evidence="5">
    <location>
        <begin position="4"/>
        <end position="83"/>
    </location>
</feature>
<comment type="catalytic activity">
    <reaction evidence="4">
        <text>RX + glutathione = an S-substituted glutathione + a halide anion + H(+)</text>
        <dbReference type="Rhea" id="RHEA:16437"/>
        <dbReference type="ChEBI" id="CHEBI:15378"/>
        <dbReference type="ChEBI" id="CHEBI:16042"/>
        <dbReference type="ChEBI" id="CHEBI:17792"/>
        <dbReference type="ChEBI" id="CHEBI:57925"/>
        <dbReference type="ChEBI" id="CHEBI:90779"/>
        <dbReference type="EC" id="2.5.1.18"/>
    </reaction>
</comment>
<dbReference type="PANTHER" id="PTHR11260:SF788">
    <property type="entry name" value="GLUTATHIONE TRANSFERASE"/>
    <property type="match status" value="1"/>
</dbReference>
<dbReference type="EMBL" id="CP144746">
    <property type="protein sequence ID" value="WVZ57435.1"/>
    <property type="molecule type" value="Genomic_DNA"/>
</dbReference>
<keyword evidence="2" id="KW-0808">Transferase</keyword>
<feature type="domain" description="GST N-terminal" evidence="5">
    <location>
        <begin position="192"/>
        <end position="313"/>
    </location>
</feature>
<dbReference type="InterPro" id="IPR010987">
    <property type="entry name" value="Glutathione-S-Trfase_C-like"/>
</dbReference>
<dbReference type="Pfam" id="PF02798">
    <property type="entry name" value="GST_N"/>
    <property type="match status" value="2"/>
</dbReference>
<evidence type="ECO:0000256" key="2">
    <source>
        <dbReference type="ARBA" id="ARBA00022679"/>
    </source>
</evidence>
<dbReference type="GO" id="GO:0004364">
    <property type="term" value="F:glutathione transferase activity"/>
    <property type="evidence" value="ECO:0007669"/>
    <property type="project" value="UniProtKB-EC"/>
</dbReference>
<dbReference type="Pfam" id="PF00043">
    <property type="entry name" value="GST_C"/>
    <property type="match status" value="1"/>
</dbReference>
<keyword evidence="8" id="KW-1185">Reference proteome</keyword>
<feature type="domain" description="GST C-terminal" evidence="6">
    <location>
        <begin position="96"/>
        <end position="224"/>
    </location>
</feature>
<dbReference type="InterPro" id="IPR036282">
    <property type="entry name" value="Glutathione-S-Trfase_C_sf"/>
</dbReference>
<dbReference type="SUPFAM" id="SSF47616">
    <property type="entry name" value="GST C-terminal domain-like"/>
    <property type="match status" value="2"/>
</dbReference>
<evidence type="ECO:0000259" key="5">
    <source>
        <dbReference type="PROSITE" id="PS50404"/>
    </source>
</evidence>
<organism evidence="7 8">
    <name type="scientific">Paspalum notatum var. saurae</name>
    <dbReference type="NCBI Taxonomy" id="547442"/>
    <lineage>
        <taxon>Eukaryota</taxon>
        <taxon>Viridiplantae</taxon>
        <taxon>Streptophyta</taxon>
        <taxon>Embryophyta</taxon>
        <taxon>Tracheophyta</taxon>
        <taxon>Spermatophyta</taxon>
        <taxon>Magnoliopsida</taxon>
        <taxon>Liliopsida</taxon>
        <taxon>Poales</taxon>
        <taxon>Poaceae</taxon>
        <taxon>PACMAD clade</taxon>
        <taxon>Panicoideae</taxon>
        <taxon>Andropogonodae</taxon>
        <taxon>Paspaleae</taxon>
        <taxon>Paspalinae</taxon>
        <taxon>Paspalum</taxon>
    </lineage>
</organism>
<evidence type="ECO:0000256" key="3">
    <source>
        <dbReference type="ARBA" id="ARBA00025743"/>
    </source>
</evidence>
<dbReference type="Pfam" id="PF13410">
    <property type="entry name" value="GST_C_2"/>
    <property type="match status" value="1"/>
</dbReference>
<dbReference type="GO" id="GO:0005737">
    <property type="term" value="C:cytoplasm"/>
    <property type="evidence" value="ECO:0007669"/>
    <property type="project" value="TreeGrafter"/>
</dbReference>
<dbReference type="SUPFAM" id="SSF52833">
    <property type="entry name" value="Thioredoxin-like"/>
    <property type="match status" value="2"/>
</dbReference>
<sequence length="462" mass="50581">MSEAAVRVIGLWASPYVIRVLIALKLKGVEYEFVEEVVGKKSELLLRSNPVHKKIPVLLHHGKPVSESLVIVQYIDEVWSSSSSGGAPAAAILPADPYTRAVHRFWAQYADDKVPSAVRILKGTDAGDKEQAAGQLAAALQLLEQAFVELSHGKRYFGGDSVGYLDIALVSHVGWVKAVEKIAGVTLLDKAKVPNLVAWADRLCAHPAVADAIPDADKFVEYSVKNGLERRRWRGGARDRRVGEPLRHPRVCGAEAQGRGVRELAGVVGNKSELLLKSNPVHKKIPVLLHHGKPIAESMIILQYIDEVWGSDDVPAILQADPYERALQRFWAQYVDDKIAHASHVLRGVVNGDLDEAAAQVSTALQHLEEAFAKCGQGKSYFGGDDIGFLDIVLGSHLGWLKAVETIAGVKVLDETKLPELTAWAQRFYAHHAVRDVMPETDRLVQFNAYLIDVLKAKASSN</sequence>
<name>A0AAQ3SMV1_PASNO</name>
<evidence type="ECO:0000313" key="8">
    <source>
        <dbReference type="Proteomes" id="UP001341281"/>
    </source>
</evidence>
<dbReference type="FunFam" id="3.40.30.10:FF:000044">
    <property type="entry name" value="Glutathione S-transferase GSTU6"/>
    <property type="match status" value="1"/>
</dbReference>
<dbReference type="EC" id="2.5.1.18" evidence="1"/>
<evidence type="ECO:0000256" key="1">
    <source>
        <dbReference type="ARBA" id="ARBA00012452"/>
    </source>
</evidence>
<proteinExistence type="inferred from homology"/>
<dbReference type="SFLD" id="SFLDS00019">
    <property type="entry name" value="Glutathione_Transferase_(cytos"/>
    <property type="match status" value="2"/>
</dbReference>
<dbReference type="InterPro" id="IPR004045">
    <property type="entry name" value="Glutathione_S-Trfase_N"/>
</dbReference>
<dbReference type="PANTHER" id="PTHR11260">
    <property type="entry name" value="GLUTATHIONE S-TRANSFERASE, GST, SUPERFAMILY, GST DOMAIN CONTAINING"/>
    <property type="match status" value="1"/>
</dbReference>
<dbReference type="InterPro" id="IPR004046">
    <property type="entry name" value="GST_C"/>
</dbReference>
<feature type="domain" description="GST C-terminal" evidence="6">
    <location>
        <begin position="321"/>
        <end position="451"/>
    </location>
</feature>
<evidence type="ECO:0000256" key="4">
    <source>
        <dbReference type="ARBA" id="ARBA00047960"/>
    </source>
</evidence>
<dbReference type="InterPro" id="IPR040079">
    <property type="entry name" value="Glutathione_S-Trfase"/>
</dbReference>
<evidence type="ECO:0000259" key="6">
    <source>
        <dbReference type="PROSITE" id="PS50405"/>
    </source>
</evidence>
<dbReference type="PROSITE" id="PS50404">
    <property type="entry name" value="GST_NTER"/>
    <property type="match status" value="2"/>
</dbReference>
<dbReference type="CDD" id="cd03058">
    <property type="entry name" value="GST_N_Tau"/>
    <property type="match status" value="1"/>
</dbReference>
<dbReference type="InterPro" id="IPR045074">
    <property type="entry name" value="GST_C_Tau"/>
</dbReference>
<dbReference type="InterPro" id="IPR036249">
    <property type="entry name" value="Thioredoxin-like_sf"/>
</dbReference>
<accession>A0AAQ3SMV1</accession>